<accession>F0WV60</accession>
<sequence>MGKDRKLWKKSKSSTEKKRIWKGRNGSDGEKETMPHLGIHDAEGTELSTIDDKNMPASDQSINEAQSIEFLKEHKKEDAVEVLGDTVKAAVDAKWSGSHAEEMHQLL</sequence>
<gene>
    <name evidence="2" type="primary">AlNc14C289G10205</name>
    <name evidence="2" type="ORF">ALNC14_114430</name>
</gene>
<reference evidence="2" key="2">
    <citation type="submission" date="2011-02" db="EMBL/GenBank/DDBJ databases">
        <authorList>
            <person name="MacLean D."/>
        </authorList>
    </citation>
    <scope>NUCLEOTIDE SEQUENCE</scope>
</reference>
<feature type="region of interest" description="Disordered" evidence="1">
    <location>
        <begin position="1"/>
        <end position="43"/>
    </location>
</feature>
<evidence type="ECO:0000256" key="1">
    <source>
        <dbReference type="SAM" id="MobiDB-lite"/>
    </source>
</evidence>
<protein>
    <submittedName>
        <fullName evidence="2">AlNc14C289G10205 protein</fullName>
    </submittedName>
</protein>
<dbReference type="AlphaFoldDB" id="F0WV60"/>
<dbReference type="HOGENOM" id="CLU_2214892_0_0_1"/>
<feature type="compositionally biased region" description="Basic residues" evidence="1">
    <location>
        <begin position="1"/>
        <end position="12"/>
    </location>
</feature>
<feature type="compositionally biased region" description="Basic and acidic residues" evidence="1">
    <location>
        <begin position="25"/>
        <end position="43"/>
    </location>
</feature>
<dbReference type="EMBL" id="FR824334">
    <property type="protein sequence ID" value="CCA25299.1"/>
    <property type="molecule type" value="Genomic_DNA"/>
</dbReference>
<evidence type="ECO:0000313" key="2">
    <source>
        <dbReference type="EMBL" id="CCA25299.1"/>
    </source>
</evidence>
<organism evidence="2">
    <name type="scientific">Albugo laibachii Nc14</name>
    <dbReference type="NCBI Taxonomy" id="890382"/>
    <lineage>
        <taxon>Eukaryota</taxon>
        <taxon>Sar</taxon>
        <taxon>Stramenopiles</taxon>
        <taxon>Oomycota</taxon>
        <taxon>Peronosporomycetes</taxon>
        <taxon>Albuginales</taxon>
        <taxon>Albuginaceae</taxon>
        <taxon>Albugo</taxon>
    </lineage>
</organism>
<name>F0WV60_9STRA</name>
<proteinExistence type="predicted"/>
<reference evidence="2" key="1">
    <citation type="journal article" date="2011" name="PLoS Biol.">
        <title>Gene gain and loss during evolution of obligate parasitism in the white rust pathogen of Arabidopsis thaliana.</title>
        <authorList>
            <person name="Kemen E."/>
            <person name="Gardiner A."/>
            <person name="Schultz-Larsen T."/>
            <person name="Kemen A.C."/>
            <person name="Balmuth A.L."/>
            <person name="Robert-Seilaniantz A."/>
            <person name="Bailey K."/>
            <person name="Holub E."/>
            <person name="Studholme D.J."/>
            <person name="Maclean D."/>
            <person name="Jones J.D."/>
        </authorList>
    </citation>
    <scope>NUCLEOTIDE SEQUENCE</scope>
</reference>